<accession>A0A918K0N0</accession>
<protein>
    <recommendedName>
        <fullName evidence="1">FAD-binding domain-containing protein</fullName>
    </recommendedName>
</protein>
<dbReference type="GO" id="GO:0071949">
    <property type="term" value="F:FAD binding"/>
    <property type="evidence" value="ECO:0007669"/>
    <property type="project" value="InterPro"/>
</dbReference>
<dbReference type="InterPro" id="IPR050816">
    <property type="entry name" value="Flavin-dep_Halogenase_NPB"/>
</dbReference>
<dbReference type="Pfam" id="PF01494">
    <property type="entry name" value="FAD_binding_3"/>
    <property type="match status" value="1"/>
</dbReference>
<reference evidence="2 3" key="1">
    <citation type="journal article" date="2014" name="Int. J. Syst. Evol. Microbiol.">
        <title>Complete genome sequence of Corynebacterium casei LMG S-19264T (=DSM 44701T), isolated from a smear-ripened cheese.</title>
        <authorList>
            <consortium name="US DOE Joint Genome Institute (JGI-PGF)"/>
            <person name="Walter F."/>
            <person name="Albersmeier A."/>
            <person name="Kalinowski J."/>
            <person name="Ruckert C."/>
        </authorList>
    </citation>
    <scope>NUCLEOTIDE SEQUENCE [LARGE SCALE GENOMIC DNA]</scope>
    <source>
        <strain evidence="2 3">KCTC 12285</strain>
    </source>
</reference>
<feature type="domain" description="FAD-binding" evidence="1">
    <location>
        <begin position="8"/>
        <end position="338"/>
    </location>
</feature>
<dbReference type="NCBIfam" id="NF038171">
    <property type="entry name" value="maturase_LodB"/>
    <property type="match status" value="1"/>
</dbReference>
<evidence type="ECO:0000313" key="3">
    <source>
        <dbReference type="Proteomes" id="UP000601108"/>
    </source>
</evidence>
<dbReference type="InterPro" id="IPR002938">
    <property type="entry name" value="FAD-bd"/>
</dbReference>
<gene>
    <name evidence="2" type="ORF">GCM10007384_35290</name>
</gene>
<dbReference type="RefSeq" id="WP_027413389.1">
    <property type="nucleotide sequence ID" value="NZ_BMWS01000031.1"/>
</dbReference>
<dbReference type="Gene3D" id="3.30.9.100">
    <property type="match status" value="1"/>
</dbReference>
<dbReference type="Proteomes" id="UP000601108">
    <property type="component" value="Unassembled WGS sequence"/>
</dbReference>
<name>A0A918K0N0_9FLAO</name>
<organism evidence="2 3">
    <name type="scientific">Aquimarina muelleri</name>
    <dbReference type="NCBI Taxonomy" id="279356"/>
    <lineage>
        <taxon>Bacteria</taxon>
        <taxon>Pseudomonadati</taxon>
        <taxon>Bacteroidota</taxon>
        <taxon>Flavobacteriia</taxon>
        <taxon>Flavobacteriales</taxon>
        <taxon>Flavobacteriaceae</taxon>
        <taxon>Aquimarina</taxon>
    </lineage>
</organism>
<evidence type="ECO:0000313" key="2">
    <source>
        <dbReference type="EMBL" id="GGX31176.1"/>
    </source>
</evidence>
<dbReference type="SUPFAM" id="SSF51905">
    <property type="entry name" value="FAD/NAD(P)-binding domain"/>
    <property type="match status" value="1"/>
</dbReference>
<dbReference type="InterPro" id="IPR036188">
    <property type="entry name" value="FAD/NAD-bd_sf"/>
</dbReference>
<dbReference type="PANTHER" id="PTHR43747">
    <property type="entry name" value="FAD-BINDING PROTEIN"/>
    <property type="match status" value="1"/>
</dbReference>
<dbReference type="PANTHER" id="PTHR43747:SF1">
    <property type="entry name" value="SLR1998 PROTEIN"/>
    <property type="match status" value="1"/>
</dbReference>
<sequence length="370" mass="41959">MTVQTLTTDVLIVGGGPAGTSAALSLLNYSDATVMIVEQSDYNNTRVGEHISSSLFDILKYLKINKDDFEPGSFIPSYGNTAYWGSNQPTSTESIFTVETSTFQLDRDKFDFKLVEQVAERGGIVFPRTKCLNYLFLENNEWEITLKHPEKGEFTVLAKYLIDATGRQASVCRQIGAPSTKIDSLMGVGAFFKIKEGHKLNQNQVLETNEFGWWYNAVLPDKTIVTTLFSDADIISEYKLNQNDTWYDLLQSTNLIKHKLKDTLSLSKKVWVRNACTQISDSSFHNNFIAIGDAASSFDPISSMGIGFAMSSACNAARIIKHQLLEKDPKRVVSYQKDVSNNFDNYLRIRKQFYQQEKRWSSSIFWKRRN</sequence>
<dbReference type="PRINTS" id="PR00420">
    <property type="entry name" value="RNGMNOXGNASE"/>
</dbReference>
<keyword evidence="3" id="KW-1185">Reference proteome</keyword>
<dbReference type="AlphaFoldDB" id="A0A918K0N0"/>
<dbReference type="Gene3D" id="3.50.50.60">
    <property type="entry name" value="FAD/NAD(P)-binding domain"/>
    <property type="match status" value="1"/>
</dbReference>
<proteinExistence type="predicted"/>
<evidence type="ECO:0000259" key="1">
    <source>
        <dbReference type="Pfam" id="PF01494"/>
    </source>
</evidence>
<comment type="caution">
    <text evidence="2">The sequence shown here is derived from an EMBL/GenBank/DDBJ whole genome shotgun (WGS) entry which is preliminary data.</text>
</comment>
<dbReference type="EMBL" id="BMWS01000031">
    <property type="protein sequence ID" value="GGX31176.1"/>
    <property type="molecule type" value="Genomic_DNA"/>
</dbReference>